<sequence>MNDNIIVIGNWFFIRIEESWEPFVKDAEPKYISCGRSGGINTNNIYTKSELLARSPDAKVLKYLNASNTQSFSDK</sequence>
<evidence type="ECO:0000313" key="1">
    <source>
        <dbReference type="EMBL" id="KKM63496.1"/>
    </source>
</evidence>
<comment type="caution">
    <text evidence="1">The sequence shown here is derived from an EMBL/GenBank/DDBJ whole genome shotgun (WGS) entry which is preliminary data.</text>
</comment>
<name>A0A0F9JM62_9ZZZZ</name>
<gene>
    <name evidence="1" type="ORF">LCGC14_1510820</name>
</gene>
<organism evidence="1">
    <name type="scientific">marine sediment metagenome</name>
    <dbReference type="NCBI Taxonomy" id="412755"/>
    <lineage>
        <taxon>unclassified sequences</taxon>
        <taxon>metagenomes</taxon>
        <taxon>ecological metagenomes</taxon>
    </lineage>
</organism>
<dbReference type="EMBL" id="LAZR01011087">
    <property type="protein sequence ID" value="KKM63496.1"/>
    <property type="molecule type" value="Genomic_DNA"/>
</dbReference>
<protein>
    <submittedName>
        <fullName evidence="1">Uncharacterized protein</fullName>
    </submittedName>
</protein>
<proteinExistence type="predicted"/>
<accession>A0A0F9JM62</accession>
<reference evidence="1" key="1">
    <citation type="journal article" date="2015" name="Nature">
        <title>Complex archaea that bridge the gap between prokaryotes and eukaryotes.</title>
        <authorList>
            <person name="Spang A."/>
            <person name="Saw J.H."/>
            <person name="Jorgensen S.L."/>
            <person name="Zaremba-Niedzwiedzka K."/>
            <person name="Martijn J."/>
            <person name="Lind A.E."/>
            <person name="van Eijk R."/>
            <person name="Schleper C."/>
            <person name="Guy L."/>
            <person name="Ettema T.J."/>
        </authorList>
    </citation>
    <scope>NUCLEOTIDE SEQUENCE</scope>
</reference>
<dbReference type="AlphaFoldDB" id="A0A0F9JM62"/>